<keyword evidence="1" id="KW-0812">Transmembrane</keyword>
<gene>
    <name evidence="2" type="ORF">CDL12_18391</name>
</gene>
<keyword evidence="1" id="KW-0472">Membrane</keyword>
<reference evidence="3" key="1">
    <citation type="journal article" date="2018" name="Gigascience">
        <title>Genome assembly of the Pink Ipe (Handroanthus impetiginosus, Bignoniaceae), a highly valued, ecologically keystone Neotropical timber forest tree.</title>
        <authorList>
            <person name="Silva-Junior O.B."/>
            <person name="Grattapaglia D."/>
            <person name="Novaes E."/>
            <person name="Collevatti R.G."/>
        </authorList>
    </citation>
    <scope>NUCLEOTIDE SEQUENCE [LARGE SCALE GENOMIC DNA]</scope>
    <source>
        <strain evidence="3">cv. UFG-1</strain>
    </source>
</reference>
<organism evidence="2 3">
    <name type="scientific">Handroanthus impetiginosus</name>
    <dbReference type="NCBI Taxonomy" id="429701"/>
    <lineage>
        <taxon>Eukaryota</taxon>
        <taxon>Viridiplantae</taxon>
        <taxon>Streptophyta</taxon>
        <taxon>Embryophyta</taxon>
        <taxon>Tracheophyta</taxon>
        <taxon>Spermatophyta</taxon>
        <taxon>Magnoliopsida</taxon>
        <taxon>eudicotyledons</taxon>
        <taxon>Gunneridae</taxon>
        <taxon>Pentapetalae</taxon>
        <taxon>asterids</taxon>
        <taxon>lamiids</taxon>
        <taxon>Lamiales</taxon>
        <taxon>Bignoniaceae</taxon>
        <taxon>Crescentiina</taxon>
        <taxon>Tabebuia alliance</taxon>
        <taxon>Handroanthus</taxon>
    </lineage>
</organism>
<dbReference type="Proteomes" id="UP000231279">
    <property type="component" value="Unassembled WGS sequence"/>
</dbReference>
<keyword evidence="1" id="KW-1133">Transmembrane helix</keyword>
<comment type="caution">
    <text evidence="2">The sequence shown here is derived from an EMBL/GenBank/DDBJ whole genome shotgun (WGS) entry which is preliminary data.</text>
</comment>
<accession>A0A2G9GUS5</accession>
<dbReference type="EMBL" id="NKXS01003630">
    <property type="protein sequence ID" value="PIN09028.1"/>
    <property type="molecule type" value="Genomic_DNA"/>
</dbReference>
<dbReference type="AlphaFoldDB" id="A0A2G9GUS5"/>
<evidence type="ECO:0000313" key="3">
    <source>
        <dbReference type="Proteomes" id="UP000231279"/>
    </source>
</evidence>
<evidence type="ECO:0000313" key="2">
    <source>
        <dbReference type="EMBL" id="PIN09028.1"/>
    </source>
</evidence>
<dbReference type="OrthoDB" id="18175at2759"/>
<name>A0A2G9GUS5_9LAMI</name>
<keyword evidence="3" id="KW-1185">Reference proteome</keyword>
<evidence type="ECO:0000256" key="1">
    <source>
        <dbReference type="SAM" id="Phobius"/>
    </source>
</evidence>
<protein>
    <submittedName>
        <fullName evidence="2">Uncharacterized protein</fullName>
    </submittedName>
</protein>
<proteinExistence type="predicted"/>
<sequence length="49" mass="5698">MGTCKEILDTKKLEICIIVPIGLMYFFATNTKNLQKSWQCKEYISVKLI</sequence>
<feature type="transmembrane region" description="Helical" evidence="1">
    <location>
        <begin position="12"/>
        <end position="28"/>
    </location>
</feature>